<accession>A0A2K9ZGX4</accession>
<organism evidence="1 2">
    <name type="scientific">Rhizobium leguminosarum</name>
    <dbReference type="NCBI Taxonomy" id="384"/>
    <lineage>
        <taxon>Bacteria</taxon>
        <taxon>Pseudomonadati</taxon>
        <taxon>Pseudomonadota</taxon>
        <taxon>Alphaproteobacteria</taxon>
        <taxon>Hyphomicrobiales</taxon>
        <taxon>Rhizobiaceae</taxon>
        <taxon>Rhizobium/Agrobacterium group</taxon>
        <taxon>Rhizobium</taxon>
    </lineage>
</organism>
<evidence type="ECO:0000313" key="2">
    <source>
        <dbReference type="Proteomes" id="UP000238523"/>
    </source>
</evidence>
<protein>
    <submittedName>
        <fullName evidence="1">Uncharacterized protein</fullName>
    </submittedName>
</protein>
<sequence>MFVDFLAELDRLDVATMGCSRRIHIRASLQEGQADWFEGITGAFLRFGGVPSEMDNAKPLVEHHDAVGRKVRSTACLCSL</sequence>
<dbReference type="Proteomes" id="UP000238523">
    <property type="component" value="Plasmid pRLN3"/>
</dbReference>
<dbReference type="AlphaFoldDB" id="A0A2K9ZGX4"/>
<evidence type="ECO:0000313" key="1">
    <source>
        <dbReference type="EMBL" id="AUW47291.1"/>
    </source>
</evidence>
<reference evidence="1 2" key="1">
    <citation type="submission" date="2017-11" db="EMBL/GenBank/DDBJ databases">
        <title>Complete genome of Rhizobium leguminosarum Norway, an ineffective micro-symbiont.</title>
        <authorList>
            <person name="Hoffrichter A."/>
            <person name="Liang J."/>
            <person name="Brachmann A."/>
            <person name="Marin M."/>
        </authorList>
    </citation>
    <scope>NUCLEOTIDE SEQUENCE [LARGE SCALE GENOMIC DNA]</scope>
    <source>
        <strain evidence="1 2">Norway</strain>
        <plasmid evidence="2">Plasmid prln3</plasmid>
    </source>
</reference>
<geneLocation type="plasmid" evidence="2">
    <name>prln3</name>
</geneLocation>
<dbReference type="EMBL" id="CP025015">
    <property type="protein sequence ID" value="AUW47291.1"/>
    <property type="molecule type" value="Genomic_DNA"/>
</dbReference>
<proteinExistence type="predicted"/>
<keyword evidence="1" id="KW-0614">Plasmid</keyword>
<name>A0A2K9ZGX4_RHILE</name>
<gene>
    <name evidence="1" type="ORF">CUJ84_pRLN3000156</name>
</gene>